<feature type="transmembrane region" description="Helical" evidence="2">
    <location>
        <begin position="117"/>
        <end position="135"/>
    </location>
</feature>
<organism evidence="3 4">
    <name type="scientific">Polarella glacialis</name>
    <name type="common">Dinoflagellate</name>
    <dbReference type="NCBI Taxonomy" id="89957"/>
    <lineage>
        <taxon>Eukaryota</taxon>
        <taxon>Sar</taxon>
        <taxon>Alveolata</taxon>
        <taxon>Dinophyceae</taxon>
        <taxon>Suessiales</taxon>
        <taxon>Suessiaceae</taxon>
        <taxon>Polarella</taxon>
    </lineage>
</organism>
<feature type="transmembrane region" description="Helical" evidence="2">
    <location>
        <begin position="25"/>
        <end position="43"/>
    </location>
</feature>
<evidence type="ECO:0000256" key="2">
    <source>
        <dbReference type="SAM" id="Phobius"/>
    </source>
</evidence>
<comment type="caution">
    <text evidence="3">The sequence shown here is derived from an EMBL/GenBank/DDBJ whole genome shotgun (WGS) entry which is preliminary data.</text>
</comment>
<accession>A0A813I5X6</accession>
<sequence length="626" mass="68356">NGVNLSCYEGTGENCWACPRWQAQALLQVHLALAYLVLALFIVDRARAFCASMRRPQGGQYTWKLLRSAIVAACPESPTGRTSSPHLTPDSSTHGAQFFRKNAVSNRRVERSRQQLTAVRLPLALFLAVDIWYILDNPEPPGSVGGALTAIYGNEFSTVLLLNIVCAFVAHFPELVSPRSLDIFAAVVILHLLKHLAFSKHHEEYLYRHEWVTISRIGVSMVVGNARVTIPVNFLFTLCDLSMYGQIWALGRYDVGLVAEQLSLKWTPPMGFLGREMMTFFSMSVILGVIERSFESEIRSSIDAATQKNTTNTVSQILTALCDVVVNLSADLTIKHNTPKLAGLLLHSASASALQCSPGHAADESDAGGRWRSPEGVCGRELGHGTADGPLHVHLRDADNSQVPVQLFVSSFKDADGLLGHVVGPDEELSRRFLTSIILEFGLESVGGRGLCSYVASPDHFQDWLQTQLNHVLTQTDDPVGHKMFEVAILPVPSRLPLQNSPAKHGVLGNCRLRFDPVLGAEGIDLRQVCLEFFIKHTQYSLGGSKPRSRSKGNNINNNTNIKISINNKNNRSSTGRCWGIRGSPSVASDRGSFASDADDAEPPVATTLVVVSSEVDEAESKKVSL</sequence>
<name>A0A813I5X6_POLGL</name>
<evidence type="ECO:0000313" key="4">
    <source>
        <dbReference type="Proteomes" id="UP000626109"/>
    </source>
</evidence>
<proteinExistence type="predicted"/>
<dbReference type="Proteomes" id="UP000626109">
    <property type="component" value="Unassembled WGS sequence"/>
</dbReference>
<keyword evidence="2" id="KW-0472">Membrane</keyword>
<keyword evidence="2" id="KW-0812">Transmembrane</keyword>
<feature type="non-terminal residue" evidence="3">
    <location>
        <position position="1"/>
    </location>
</feature>
<protein>
    <submittedName>
        <fullName evidence="3">Uncharacterized protein</fullName>
    </submittedName>
</protein>
<keyword evidence="2" id="KW-1133">Transmembrane helix</keyword>
<reference evidence="3" key="1">
    <citation type="submission" date="2021-02" db="EMBL/GenBank/DDBJ databases">
        <authorList>
            <person name="Dougan E. K."/>
            <person name="Rhodes N."/>
            <person name="Thang M."/>
            <person name="Chan C."/>
        </authorList>
    </citation>
    <scope>NUCLEOTIDE SEQUENCE</scope>
</reference>
<evidence type="ECO:0000313" key="3">
    <source>
        <dbReference type="EMBL" id="CAE8645147.1"/>
    </source>
</evidence>
<feature type="compositionally biased region" description="Low complexity" evidence="1">
    <location>
        <begin position="552"/>
        <end position="574"/>
    </location>
</feature>
<dbReference type="EMBL" id="CAJNNW010003194">
    <property type="protein sequence ID" value="CAE8645147.1"/>
    <property type="molecule type" value="Genomic_DNA"/>
</dbReference>
<dbReference type="AlphaFoldDB" id="A0A813I5X6"/>
<gene>
    <name evidence="3" type="ORF">PGLA2088_LOCUS3657</name>
</gene>
<feature type="region of interest" description="Disordered" evidence="1">
    <location>
        <begin position="544"/>
        <end position="601"/>
    </location>
</feature>
<evidence type="ECO:0000256" key="1">
    <source>
        <dbReference type="SAM" id="MobiDB-lite"/>
    </source>
</evidence>